<organism evidence="2 3">
    <name type="scientific">Citrobacter portucalensis</name>
    <dbReference type="NCBI Taxonomy" id="1639133"/>
    <lineage>
        <taxon>Bacteria</taxon>
        <taxon>Pseudomonadati</taxon>
        <taxon>Pseudomonadota</taxon>
        <taxon>Gammaproteobacteria</taxon>
        <taxon>Enterobacterales</taxon>
        <taxon>Enterobacteriaceae</taxon>
        <taxon>Citrobacter</taxon>
        <taxon>Citrobacter freundii complex</taxon>
    </lineage>
</organism>
<accession>A0AAJ1JUK4</accession>
<dbReference type="EMBL" id="JAKIHV010000007">
    <property type="protein sequence ID" value="MDE9624173.1"/>
    <property type="molecule type" value="Genomic_DNA"/>
</dbReference>
<dbReference type="PANTHER" id="PTHR33420:SF12">
    <property type="entry name" value="FIMBRIN-LIKE PROTEIN FIMI-RELATED"/>
    <property type="match status" value="1"/>
</dbReference>
<protein>
    <submittedName>
        <fullName evidence="2">Fimbrial protein StaE</fullName>
    </submittedName>
</protein>
<reference evidence="2" key="1">
    <citation type="submission" date="2022-01" db="EMBL/GenBank/DDBJ databases">
        <title>Genetic Characterization of Carbapenem-resistant Citrobacter spp. from China: a multicenter study.</title>
        <authorList>
            <person name="Ye L."/>
        </authorList>
    </citation>
    <scope>NUCLEOTIDE SEQUENCE</scope>
    <source>
        <strain evidence="2">IR5464</strain>
    </source>
</reference>
<dbReference type="Gene3D" id="2.60.40.1090">
    <property type="entry name" value="Fimbrial-type adhesion domain"/>
    <property type="match status" value="1"/>
</dbReference>
<feature type="signal peptide" evidence="1">
    <location>
        <begin position="1"/>
        <end position="23"/>
    </location>
</feature>
<dbReference type="SUPFAM" id="SSF49401">
    <property type="entry name" value="Bacterial adhesins"/>
    <property type="match status" value="1"/>
</dbReference>
<sequence length="196" mass="20355">MKSNSLFLALVMAGGLFSTVSYAATTGTDSLAITFSSELISGTCNFEVQDGTGAATSAVDIGNIYKNDVGTDAAKKPFYIAFKECAGVSDIYITAQATGGTCDSTNYPTNDATNTNTSIQIHQEEHSSQKTPHPLNCAMTPTGGDDTIHHSFGASRLSTSVTFDMYATLVLANGKTASDIGVGTATAPVTFSISYE</sequence>
<evidence type="ECO:0000256" key="1">
    <source>
        <dbReference type="SAM" id="SignalP"/>
    </source>
</evidence>
<dbReference type="Proteomes" id="UP001147046">
    <property type="component" value="Unassembled WGS sequence"/>
</dbReference>
<dbReference type="GO" id="GO:0009289">
    <property type="term" value="C:pilus"/>
    <property type="evidence" value="ECO:0007669"/>
    <property type="project" value="InterPro"/>
</dbReference>
<comment type="caution">
    <text evidence="2">The sequence shown here is derived from an EMBL/GenBank/DDBJ whole genome shotgun (WGS) entry which is preliminary data.</text>
</comment>
<feature type="chain" id="PRO_5042522019" evidence="1">
    <location>
        <begin position="24"/>
        <end position="196"/>
    </location>
</feature>
<keyword evidence="1" id="KW-0732">Signal</keyword>
<dbReference type="AlphaFoldDB" id="A0AAJ1JUK4"/>
<dbReference type="PANTHER" id="PTHR33420">
    <property type="entry name" value="FIMBRIAL SUBUNIT ELFA-RELATED"/>
    <property type="match status" value="1"/>
</dbReference>
<dbReference type="InterPro" id="IPR050263">
    <property type="entry name" value="Bact_Fimbrial_Adh_Pro"/>
</dbReference>
<dbReference type="InterPro" id="IPR008966">
    <property type="entry name" value="Adhesion_dom_sf"/>
</dbReference>
<dbReference type="InterPro" id="IPR036937">
    <property type="entry name" value="Adhesion_dom_fimbrial_sf"/>
</dbReference>
<dbReference type="GO" id="GO:0043709">
    <property type="term" value="P:cell adhesion involved in single-species biofilm formation"/>
    <property type="evidence" value="ECO:0007669"/>
    <property type="project" value="TreeGrafter"/>
</dbReference>
<evidence type="ECO:0000313" key="3">
    <source>
        <dbReference type="Proteomes" id="UP001147046"/>
    </source>
</evidence>
<gene>
    <name evidence="2" type="ORF">L2102_12630</name>
</gene>
<name>A0AAJ1JUK4_9ENTR</name>
<evidence type="ECO:0000313" key="2">
    <source>
        <dbReference type="EMBL" id="MDE9624173.1"/>
    </source>
</evidence>
<proteinExistence type="predicted"/>
<dbReference type="RefSeq" id="WP_063941124.1">
    <property type="nucleotide sequence ID" value="NZ_CBCYHB010000030.1"/>
</dbReference>